<dbReference type="STRING" id="5627.A0A1C7MH40"/>
<organism evidence="5 6">
    <name type="scientific">Grifola frondosa</name>
    <name type="common">Maitake</name>
    <name type="synonym">Polyporus frondosus</name>
    <dbReference type="NCBI Taxonomy" id="5627"/>
    <lineage>
        <taxon>Eukaryota</taxon>
        <taxon>Fungi</taxon>
        <taxon>Dikarya</taxon>
        <taxon>Basidiomycota</taxon>
        <taxon>Agaricomycotina</taxon>
        <taxon>Agaricomycetes</taxon>
        <taxon>Polyporales</taxon>
        <taxon>Grifolaceae</taxon>
        <taxon>Grifola</taxon>
    </lineage>
</organism>
<feature type="domain" description="Zn(2)-C6 fungal-type" evidence="4">
    <location>
        <begin position="68"/>
        <end position="99"/>
    </location>
</feature>
<proteinExistence type="predicted"/>
<dbReference type="InterPro" id="IPR050613">
    <property type="entry name" value="Sec_Metabolite_Reg"/>
</dbReference>
<comment type="caution">
    <text evidence="5">The sequence shown here is derived from an EMBL/GenBank/DDBJ whole genome shotgun (WGS) entry which is preliminary data.</text>
</comment>
<gene>
    <name evidence="5" type="ORF">A0H81_03391</name>
</gene>
<feature type="region of interest" description="Disordered" evidence="3">
    <location>
        <begin position="1"/>
        <end position="58"/>
    </location>
</feature>
<dbReference type="GO" id="GO:0000981">
    <property type="term" value="F:DNA-binding transcription factor activity, RNA polymerase II-specific"/>
    <property type="evidence" value="ECO:0007669"/>
    <property type="project" value="InterPro"/>
</dbReference>
<comment type="subcellular location">
    <subcellularLocation>
        <location evidence="1">Nucleus</location>
    </subcellularLocation>
</comment>
<reference evidence="5 6" key="1">
    <citation type="submission" date="2016-03" db="EMBL/GenBank/DDBJ databases">
        <title>Whole genome sequencing of Grifola frondosa 9006-11.</title>
        <authorList>
            <person name="Min B."/>
            <person name="Park H."/>
            <person name="Kim J.-G."/>
            <person name="Cho H."/>
            <person name="Oh Y.-L."/>
            <person name="Kong W.-S."/>
            <person name="Choi I.-G."/>
        </authorList>
    </citation>
    <scope>NUCLEOTIDE SEQUENCE [LARGE SCALE GENOMIC DNA]</scope>
    <source>
        <strain evidence="5 6">9006-11</strain>
    </source>
</reference>
<dbReference type="SMART" id="SM00066">
    <property type="entry name" value="GAL4"/>
    <property type="match status" value="1"/>
</dbReference>
<evidence type="ECO:0000259" key="4">
    <source>
        <dbReference type="PROSITE" id="PS50048"/>
    </source>
</evidence>
<dbReference type="PROSITE" id="PS50048">
    <property type="entry name" value="ZN2_CY6_FUNGAL_2"/>
    <property type="match status" value="1"/>
</dbReference>
<dbReference type="PANTHER" id="PTHR31001:SF89">
    <property type="entry name" value="ZN(2)-C6 FUNGAL-TYPE DOMAIN-CONTAINING PROTEIN"/>
    <property type="match status" value="1"/>
</dbReference>
<evidence type="ECO:0000313" key="6">
    <source>
        <dbReference type="Proteomes" id="UP000092993"/>
    </source>
</evidence>
<dbReference type="AlphaFoldDB" id="A0A1C7MH40"/>
<evidence type="ECO:0000313" key="5">
    <source>
        <dbReference type="EMBL" id="OBZ76225.1"/>
    </source>
</evidence>
<dbReference type="CDD" id="cd00067">
    <property type="entry name" value="GAL4"/>
    <property type="match status" value="1"/>
</dbReference>
<dbReference type="Gene3D" id="4.10.240.10">
    <property type="entry name" value="Zn(2)-C6 fungal-type DNA-binding domain"/>
    <property type="match status" value="1"/>
</dbReference>
<name>A0A1C7MH40_GRIFR</name>
<protein>
    <recommendedName>
        <fullName evidence="4">Zn(2)-C6 fungal-type domain-containing protein</fullName>
    </recommendedName>
</protein>
<dbReference type="PANTHER" id="PTHR31001">
    <property type="entry name" value="UNCHARACTERIZED TRANSCRIPTIONAL REGULATORY PROTEIN"/>
    <property type="match status" value="1"/>
</dbReference>
<evidence type="ECO:0000256" key="3">
    <source>
        <dbReference type="SAM" id="MobiDB-lite"/>
    </source>
</evidence>
<dbReference type="SUPFAM" id="SSF57701">
    <property type="entry name" value="Zn2/Cys6 DNA-binding domain"/>
    <property type="match status" value="1"/>
</dbReference>
<feature type="compositionally biased region" description="Polar residues" evidence="3">
    <location>
        <begin position="22"/>
        <end position="54"/>
    </location>
</feature>
<keyword evidence="6" id="KW-1185">Reference proteome</keyword>
<dbReference type="InterPro" id="IPR036864">
    <property type="entry name" value="Zn2-C6_fun-type_DNA-bd_sf"/>
</dbReference>
<dbReference type="GO" id="GO:0008270">
    <property type="term" value="F:zinc ion binding"/>
    <property type="evidence" value="ECO:0007669"/>
    <property type="project" value="InterPro"/>
</dbReference>
<dbReference type="Pfam" id="PF00172">
    <property type="entry name" value="Zn_clus"/>
    <property type="match status" value="1"/>
</dbReference>
<feature type="region of interest" description="Disordered" evidence="3">
    <location>
        <begin position="209"/>
        <end position="229"/>
    </location>
</feature>
<dbReference type="EMBL" id="LUGG01000003">
    <property type="protein sequence ID" value="OBZ76225.1"/>
    <property type="molecule type" value="Genomic_DNA"/>
</dbReference>
<sequence length="480" mass="50631">MEGTSMDNDAGPSHALPATMTFPLSSSAVSGQTQQTLELSQPQKSEGQSTQAPKFSNGPHIRSRITVVCAECKRLKLKCDRRTPCSSCLKRDTTARCVYSQAAVEKIDVQSLHNRLLVLESAFNHLSSVSPTTPISAALAGLPEIKTRISVSGSSGQSSNTASQTHSLAGLPCSDRALLAIGASGSSVVISLEDVASIWLGELDDPAADTDSKVARTDTSPTRPSASGGIKVKLEPTSVLIPPVSSSSSVASSFSIGTVPPSFSPPISYDAFLPPSAFYSAPPEVTPELVLKNMPLAPRRARYLAAMRETMLLHPCFNVPHFMQRVDAMINWAESGPRSVPASGSRSFANGAGSKSKEELARELFLGPSGKSGSSRKETARPQPPAHSKPTLSFFAAACAACALGAMAAREEVVASDDSLEPGINPAALFSLSEQSLGLFEKTATYDLDSVIAMILQVLYLLHDGNERRAGCVPADWEDD</sequence>
<keyword evidence="2" id="KW-0539">Nucleus</keyword>
<feature type="region of interest" description="Disordered" evidence="3">
    <location>
        <begin position="366"/>
        <end position="388"/>
    </location>
</feature>
<evidence type="ECO:0000256" key="2">
    <source>
        <dbReference type="ARBA" id="ARBA00023242"/>
    </source>
</evidence>
<dbReference type="PROSITE" id="PS00463">
    <property type="entry name" value="ZN2_CY6_FUNGAL_1"/>
    <property type="match status" value="1"/>
</dbReference>
<accession>A0A1C7MH40</accession>
<evidence type="ECO:0000256" key="1">
    <source>
        <dbReference type="ARBA" id="ARBA00004123"/>
    </source>
</evidence>
<dbReference type="InterPro" id="IPR001138">
    <property type="entry name" value="Zn2Cys6_DnaBD"/>
</dbReference>
<dbReference type="OrthoDB" id="2269373at2759"/>
<dbReference type="Proteomes" id="UP000092993">
    <property type="component" value="Unassembled WGS sequence"/>
</dbReference>
<dbReference type="GO" id="GO:0005634">
    <property type="term" value="C:nucleus"/>
    <property type="evidence" value="ECO:0007669"/>
    <property type="project" value="UniProtKB-SubCell"/>
</dbReference>